<comment type="similarity">
    <text evidence="1 2">Belongs to the enoyl-CoA hydratase/isomerase family.</text>
</comment>
<evidence type="ECO:0000256" key="2">
    <source>
        <dbReference type="RuleBase" id="RU003707"/>
    </source>
</evidence>
<proteinExistence type="inferred from homology"/>
<dbReference type="InterPro" id="IPR045002">
    <property type="entry name" value="Ech1-like"/>
</dbReference>
<evidence type="ECO:0000313" key="3">
    <source>
        <dbReference type="EMBL" id="HJG80860.1"/>
    </source>
</evidence>
<sequence length="285" mass="30077">MTDNAVTAPTAPDASVSMSTATVRVERHDAVAHVVLDRPDSLNSITPEMFYDLLDAGRQLAADESVRAIVLRGEGRAFCAGLDMGQFKRIVEGTMAGEPLDIPGNAEALAQQAVEIWSQVPVPVIAAIHGPALGGGFQFALGADIRISAPDAKLSAMEVVWGIIPDMMGTQLLPRLVGPSRAKRLIFTGDTISGTQAHDWGIVDELSDDPVAAAHALAQAIAGRSRSALVWAKRLVDMADSASLADGLAAEQQALRELRGTDEQKAAVAKRMEELAAKKEAKQQG</sequence>
<dbReference type="EMBL" id="DYUK01000227">
    <property type="protein sequence ID" value="HJG80860.1"/>
    <property type="molecule type" value="Genomic_DNA"/>
</dbReference>
<evidence type="ECO:0000256" key="1">
    <source>
        <dbReference type="ARBA" id="ARBA00005254"/>
    </source>
</evidence>
<protein>
    <submittedName>
        <fullName evidence="3">Crotonase/enoyl-CoA hydratase family protein</fullName>
    </submittedName>
</protein>
<dbReference type="CDD" id="cd06558">
    <property type="entry name" value="crotonase-like"/>
    <property type="match status" value="1"/>
</dbReference>
<reference evidence="3" key="2">
    <citation type="submission" date="2021-09" db="EMBL/GenBank/DDBJ databases">
        <authorList>
            <person name="Gilroy R."/>
        </authorList>
    </citation>
    <scope>NUCLEOTIDE SEQUENCE</scope>
    <source>
        <strain evidence="3">ChiGjej5B5-7349</strain>
    </source>
</reference>
<dbReference type="Gene3D" id="3.90.226.10">
    <property type="entry name" value="2-enoyl-CoA Hydratase, Chain A, domain 1"/>
    <property type="match status" value="1"/>
</dbReference>
<dbReference type="InterPro" id="IPR001753">
    <property type="entry name" value="Enoyl-CoA_hydra/iso"/>
</dbReference>
<name>A0A921SNW6_9MICO</name>
<dbReference type="NCBIfam" id="NF005699">
    <property type="entry name" value="PRK07509.1"/>
    <property type="match status" value="1"/>
</dbReference>
<dbReference type="Pfam" id="PF00378">
    <property type="entry name" value="ECH_1"/>
    <property type="match status" value="1"/>
</dbReference>
<dbReference type="InterPro" id="IPR018376">
    <property type="entry name" value="Enoyl-CoA_hyd/isom_CS"/>
</dbReference>
<accession>A0A921SNW6</accession>
<dbReference type="SUPFAM" id="SSF52096">
    <property type="entry name" value="ClpP/crotonase"/>
    <property type="match status" value="1"/>
</dbReference>
<dbReference type="PANTHER" id="PTHR43149:SF1">
    <property type="entry name" value="DELTA(3,5)-DELTA(2,4)-DIENOYL-COA ISOMERASE, MITOCHONDRIAL"/>
    <property type="match status" value="1"/>
</dbReference>
<comment type="caution">
    <text evidence="3">The sequence shown here is derived from an EMBL/GenBank/DDBJ whole genome shotgun (WGS) entry which is preliminary data.</text>
</comment>
<reference evidence="3" key="1">
    <citation type="journal article" date="2021" name="PeerJ">
        <title>Extensive microbial diversity within the chicken gut microbiome revealed by metagenomics and culture.</title>
        <authorList>
            <person name="Gilroy R."/>
            <person name="Ravi A."/>
            <person name="Getino M."/>
            <person name="Pursley I."/>
            <person name="Horton D.L."/>
            <person name="Alikhan N.F."/>
            <person name="Baker D."/>
            <person name="Gharbi K."/>
            <person name="Hall N."/>
            <person name="Watson M."/>
            <person name="Adriaenssens E.M."/>
            <person name="Foster-Nyarko E."/>
            <person name="Jarju S."/>
            <person name="Secka A."/>
            <person name="Antonio M."/>
            <person name="Oren A."/>
            <person name="Chaudhuri R.R."/>
            <person name="La Ragione R."/>
            <person name="Hildebrand F."/>
            <person name="Pallen M.J."/>
        </authorList>
    </citation>
    <scope>NUCLEOTIDE SEQUENCE</scope>
    <source>
        <strain evidence="3">ChiGjej5B5-7349</strain>
    </source>
</reference>
<dbReference type="Proteomes" id="UP000784435">
    <property type="component" value="Unassembled WGS sequence"/>
</dbReference>
<dbReference type="PROSITE" id="PS00166">
    <property type="entry name" value="ENOYL_COA_HYDRATASE"/>
    <property type="match status" value="1"/>
</dbReference>
<dbReference type="GO" id="GO:0016853">
    <property type="term" value="F:isomerase activity"/>
    <property type="evidence" value="ECO:0007669"/>
    <property type="project" value="InterPro"/>
</dbReference>
<organism evidence="3 4">
    <name type="scientific">Brevibacterium senegalense</name>
    <dbReference type="NCBI Taxonomy" id="1033736"/>
    <lineage>
        <taxon>Bacteria</taxon>
        <taxon>Bacillati</taxon>
        <taxon>Actinomycetota</taxon>
        <taxon>Actinomycetes</taxon>
        <taxon>Micrococcales</taxon>
        <taxon>Brevibacteriaceae</taxon>
        <taxon>Brevibacterium</taxon>
    </lineage>
</organism>
<dbReference type="AlphaFoldDB" id="A0A921SNW6"/>
<evidence type="ECO:0000313" key="4">
    <source>
        <dbReference type="Proteomes" id="UP000784435"/>
    </source>
</evidence>
<dbReference type="PANTHER" id="PTHR43149">
    <property type="entry name" value="ENOYL-COA HYDRATASE"/>
    <property type="match status" value="1"/>
</dbReference>
<gene>
    <name evidence="3" type="ORF">K8V08_10660</name>
</gene>
<dbReference type="InterPro" id="IPR029045">
    <property type="entry name" value="ClpP/crotonase-like_dom_sf"/>
</dbReference>